<sequence>MKNTLRKLIALPLVAVAALGLTACSDAAETASNNISKASDNFEINRRIVFFNGITDKYLLEIEGYCSITADSEDSQLEVICLVGKDEDGGYLFKKHFLGLSDNVTYFVEQTDASVVDPYHYRVVYRPETIVPDIDFQTSGSNSTASGDAAADTGSVTEGGEESASNPTGGATQDPALDRDGDVTAPDDED</sequence>
<reference evidence="3" key="1">
    <citation type="submission" date="2014-07" db="EMBL/GenBank/DDBJ databases">
        <authorList>
            <person name="Zhang J.E."/>
            <person name="Yang H."/>
            <person name="Guo J."/>
            <person name="Deng Z."/>
            <person name="Luo H."/>
            <person name="Luo M."/>
            <person name="Zhao B."/>
        </authorList>
    </citation>
    <scope>NUCLEOTIDE SEQUENCE</scope>
    <source>
        <strain evidence="3">AM4</strain>
    </source>
</reference>
<dbReference type="PROSITE" id="PS51257">
    <property type="entry name" value="PROKAR_LIPOPROTEIN"/>
    <property type="match status" value="1"/>
</dbReference>
<evidence type="ECO:0000256" key="2">
    <source>
        <dbReference type="SAM" id="SignalP"/>
    </source>
</evidence>
<feature type="chain" id="PRO_5012137358" evidence="2">
    <location>
        <begin position="28"/>
        <end position="190"/>
    </location>
</feature>
<dbReference type="Pfam" id="PF25682">
    <property type="entry name" value="Phage_VG64"/>
    <property type="match status" value="1"/>
</dbReference>
<gene>
    <name evidence="3" type="ORF">AAM4_0720</name>
</gene>
<feature type="region of interest" description="Disordered" evidence="1">
    <location>
        <begin position="136"/>
        <end position="190"/>
    </location>
</feature>
<evidence type="ECO:0000313" key="3">
    <source>
        <dbReference type="EMBL" id="CED92740.1"/>
    </source>
</evidence>
<organism evidence="3">
    <name type="scientific">Actinomyces succiniciruminis</name>
    <dbReference type="NCBI Taxonomy" id="1522002"/>
    <lineage>
        <taxon>Bacteria</taxon>
        <taxon>Bacillati</taxon>
        <taxon>Actinomycetota</taxon>
        <taxon>Actinomycetes</taxon>
        <taxon>Actinomycetales</taxon>
        <taxon>Actinomycetaceae</taxon>
        <taxon>Actinomyces</taxon>
    </lineage>
</organism>
<keyword evidence="2" id="KW-0732">Signal</keyword>
<dbReference type="EMBL" id="LK995477">
    <property type="protein sequence ID" value="CED92740.1"/>
    <property type="molecule type" value="Genomic_DNA"/>
</dbReference>
<accession>A0A1L7RKV4</accession>
<dbReference type="AlphaFoldDB" id="A0A1L7RKV4"/>
<protein>
    <submittedName>
        <fullName evidence="3">Gene 64 protein</fullName>
    </submittedName>
</protein>
<feature type="signal peptide" evidence="2">
    <location>
        <begin position="1"/>
        <end position="27"/>
    </location>
</feature>
<dbReference type="RefSeq" id="WP_210579143.1">
    <property type="nucleotide sequence ID" value="NZ_LK995477.1"/>
</dbReference>
<name>A0A1L7RKV4_9ACTO</name>
<evidence type="ECO:0000256" key="1">
    <source>
        <dbReference type="SAM" id="MobiDB-lite"/>
    </source>
</evidence>
<feature type="compositionally biased region" description="Polar residues" evidence="1">
    <location>
        <begin position="136"/>
        <end position="146"/>
    </location>
</feature>
<proteinExistence type="predicted"/>
<dbReference type="InterPro" id="IPR058243">
    <property type="entry name" value="Phage_VG64"/>
</dbReference>